<feature type="transmembrane region" description="Helical" evidence="1">
    <location>
        <begin position="53"/>
        <end position="76"/>
    </location>
</feature>
<dbReference type="EMBL" id="HG996468">
    <property type="protein sequence ID" value="CAG1850637.1"/>
    <property type="molecule type" value="Genomic_DNA"/>
</dbReference>
<sequence>MGKNINSTNSLFSFSFSRIQRCIDLAFLDTVQQNMVKDKFLSICIMHTGWKNFTCYTCLSFVIQLGVIVFMGICYLHEASMH</sequence>
<reference evidence="3" key="2">
    <citation type="submission" date="2021-05" db="UniProtKB">
        <authorList>
            <consortium name="EnsemblPlants"/>
        </authorList>
    </citation>
    <scope>IDENTIFICATION</scope>
    <source>
        <strain evidence="3">subsp. malaccensis</strain>
    </source>
</reference>
<organism evidence="3 4">
    <name type="scientific">Musa acuminata subsp. malaccensis</name>
    <name type="common">Wild banana</name>
    <name type="synonym">Musa malaccensis</name>
    <dbReference type="NCBI Taxonomy" id="214687"/>
    <lineage>
        <taxon>Eukaryota</taxon>
        <taxon>Viridiplantae</taxon>
        <taxon>Streptophyta</taxon>
        <taxon>Embryophyta</taxon>
        <taxon>Tracheophyta</taxon>
        <taxon>Spermatophyta</taxon>
        <taxon>Magnoliopsida</taxon>
        <taxon>Liliopsida</taxon>
        <taxon>Zingiberales</taxon>
        <taxon>Musaceae</taxon>
        <taxon>Musa</taxon>
    </lineage>
</organism>
<keyword evidence="1" id="KW-1133">Transmembrane helix</keyword>
<accession>A0A804IDS7</accession>
<dbReference type="InParanoid" id="A0A804IDS7"/>
<name>A0A804IDS7_MUSAM</name>
<dbReference type="EnsemblPlants" id="Ma03_t19070.1">
    <property type="protein sequence ID" value="Ma03_p19070.1"/>
    <property type="gene ID" value="Ma03_g19070"/>
</dbReference>
<dbReference type="AlphaFoldDB" id="A0A804IDS7"/>
<proteinExistence type="predicted"/>
<protein>
    <submittedName>
        <fullName evidence="2">(wild Malaysian banana) hypothetical protein</fullName>
    </submittedName>
</protein>
<keyword evidence="1" id="KW-0812">Transmembrane</keyword>
<evidence type="ECO:0000313" key="3">
    <source>
        <dbReference type="EnsemblPlants" id="Ma03_p19070.1"/>
    </source>
</evidence>
<dbReference type="Gramene" id="Ma03_t19070.1">
    <property type="protein sequence ID" value="Ma03_p19070.1"/>
    <property type="gene ID" value="Ma03_g19070"/>
</dbReference>
<reference evidence="2" key="1">
    <citation type="submission" date="2021-03" db="EMBL/GenBank/DDBJ databases">
        <authorList>
            <consortium name="Genoscope - CEA"/>
            <person name="William W."/>
        </authorList>
    </citation>
    <scope>NUCLEOTIDE SEQUENCE</scope>
    <source>
        <strain evidence="2">Doubled-haploid Pahang</strain>
    </source>
</reference>
<gene>
    <name evidence="2" type="ORF">GSMUA_199290.1</name>
</gene>
<keyword evidence="1" id="KW-0472">Membrane</keyword>
<evidence type="ECO:0000256" key="1">
    <source>
        <dbReference type="SAM" id="Phobius"/>
    </source>
</evidence>
<keyword evidence="4" id="KW-1185">Reference proteome</keyword>
<evidence type="ECO:0000313" key="4">
    <source>
        <dbReference type="Proteomes" id="UP000012960"/>
    </source>
</evidence>
<evidence type="ECO:0000313" key="2">
    <source>
        <dbReference type="EMBL" id="CAG1850637.1"/>
    </source>
</evidence>
<dbReference type="Proteomes" id="UP000012960">
    <property type="component" value="Unplaced"/>
</dbReference>